<protein>
    <recommendedName>
        <fullName evidence="4 8">Beta-galactosidase</fullName>
        <ecNumber evidence="3 8">3.2.1.23</ecNumber>
    </recommendedName>
    <alternativeName>
        <fullName evidence="7 8">Lactase</fullName>
    </alternativeName>
</protein>
<evidence type="ECO:0000256" key="3">
    <source>
        <dbReference type="ARBA" id="ARBA00012756"/>
    </source>
</evidence>
<name>A0A1D7QYZ6_9BACI</name>
<dbReference type="EMBL" id="CP012502">
    <property type="protein sequence ID" value="AOM84235.1"/>
    <property type="molecule type" value="Genomic_DNA"/>
</dbReference>
<evidence type="ECO:0000256" key="7">
    <source>
        <dbReference type="ARBA" id="ARBA00032230"/>
    </source>
</evidence>
<dbReference type="InterPro" id="IPR006104">
    <property type="entry name" value="Glyco_hydro_2_N"/>
</dbReference>
<dbReference type="Gene3D" id="2.70.98.10">
    <property type="match status" value="1"/>
</dbReference>
<evidence type="ECO:0000256" key="2">
    <source>
        <dbReference type="ARBA" id="ARBA00007401"/>
    </source>
</evidence>
<dbReference type="PATRIC" id="fig|632773.3.peg.3045"/>
<evidence type="ECO:0000256" key="4">
    <source>
        <dbReference type="ARBA" id="ARBA00013303"/>
    </source>
</evidence>
<dbReference type="Pfam" id="PF02837">
    <property type="entry name" value="Glyco_hydro_2_N"/>
    <property type="match status" value="1"/>
</dbReference>
<dbReference type="InterPro" id="IPR006102">
    <property type="entry name" value="Ig-like_GH2"/>
</dbReference>
<dbReference type="OrthoDB" id="9762066at2"/>
<dbReference type="InterPro" id="IPR017853">
    <property type="entry name" value="GH"/>
</dbReference>
<dbReference type="GO" id="GO:0009341">
    <property type="term" value="C:beta-galactosidase complex"/>
    <property type="evidence" value="ECO:0007669"/>
    <property type="project" value="InterPro"/>
</dbReference>
<keyword evidence="6 8" id="KW-0326">Glycosidase</keyword>
<evidence type="ECO:0000256" key="6">
    <source>
        <dbReference type="ARBA" id="ARBA00023295"/>
    </source>
</evidence>
<dbReference type="PRINTS" id="PR00132">
    <property type="entry name" value="GLHYDRLASE2"/>
</dbReference>
<dbReference type="SUPFAM" id="SSF49303">
    <property type="entry name" value="beta-Galactosidase/glucuronidase domain"/>
    <property type="match status" value="2"/>
</dbReference>
<dbReference type="InterPro" id="IPR008979">
    <property type="entry name" value="Galactose-bd-like_sf"/>
</dbReference>
<dbReference type="KEGG" id="bbev:BBEV_2910"/>
<dbReference type="InterPro" id="IPR011013">
    <property type="entry name" value="Gal_mutarotase_sf_dom"/>
</dbReference>
<dbReference type="SMART" id="SM01038">
    <property type="entry name" value="Bgal_small_N"/>
    <property type="match status" value="1"/>
</dbReference>
<dbReference type="PROSITE" id="PS00719">
    <property type="entry name" value="GLYCOSYL_HYDROL_F2_1"/>
    <property type="match status" value="1"/>
</dbReference>
<evidence type="ECO:0000256" key="8">
    <source>
        <dbReference type="RuleBase" id="RU361154"/>
    </source>
</evidence>
<dbReference type="InterPro" id="IPR036156">
    <property type="entry name" value="Beta-gal/glucu_dom_sf"/>
</dbReference>
<dbReference type="InterPro" id="IPR006101">
    <property type="entry name" value="Glyco_hydro_2"/>
</dbReference>
<dbReference type="PANTHER" id="PTHR46323:SF2">
    <property type="entry name" value="BETA-GALACTOSIDASE"/>
    <property type="match status" value="1"/>
</dbReference>
<evidence type="ECO:0000256" key="9">
    <source>
        <dbReference type="SAM" id="MobiDB-lite"/>
    </source>
</evidence>
<dbReference type="SUPFAM" id="SSF51445">
    <property type="entry name" value="(Trans)glycosidases"/>
    <property type="match status" value="1"/>
</dbReference>
<dbReference type="Gene3D" id="2.60.40.10">
    <property type="entry name" value="Immunoglobulins"/>
    <property type="match status" value="2"/>
</dbReference>
<dbReference type="Pfam" id="PF16353">
    <property type="entry name" value="LacZ_4"/>
    <property type="match status" value="1"/>
</dbReference>
<dbReference type="InterPro" id="IPR032312">
    <property type="entry name" value="LacZ_4"/>
</dbReference>
<dbReference type="Gene3D" id="3.20.20.80">
    <property type="entry name" value="Glycosidases"/>
    <property type="match status" value="1"/>
</dbReference>
<dbReference type="SUPFAM" id="SSF49785">
    <property type="entry name" value="Galactose-binding domain-like"/>
    <property type="match status" value="1"/>
</dbReference>
<keyword evidence="5 8" id="KW-0378">Hydrolase</keyword>
<dbReference type="AlphaFoldDB" id="A0A1D7QYZ6"/>
<feature type="domain" description="Beta galactosidase small chain/" evidence="10">
    <location>
        <begin position="756"/>
        <end position="1026"/>
    </location>
</feature>
<reference evidence="11 12" key="1">
    <citation type="submission" date="2015-08" db="EMBL/GenBank/DDBJ databases">
        <title>The complete genome sequence of Bacillus beveridgei MLTeJB.</title>
        <authorList>
            <person name="Hanson T.E."/>
            <person name="Mesa C."/>
            <person name="Basesman S.M."/>
            <person name="Oremland R.S."/>
        </authorList>
    </citation>
    <scope>NUCLEOTIDE SEQUENCE [LARGE SCALE GENOMIC DNA]</scope>
    <source>
        <strain evidence="11 12">MLTeJB</strain>
    </source>
</reference>
<dbReference type="SUPFAM" id="SSF74650">
    <property type="entry name" value="Galactose mutarotase-like"/>
    <property type="match status" value="1"/>
</dbReference>
<organism evidence="11 12">
    <name type="scientific">Salisediminibacterium beveridgei</name>
    <dbReference type="NCBI Taxonomy" id="632773"/>
    <lineage>
        <taxon>Bacteria</taxon>
        <taxon>Bacillati</taxon>
        <taxon>Bacillota</taxon>
        <taxon>Bacilli</taxon>
        <taxon>Bacillales</taxon>
        <taxon>Bacillaceae</taxon>
        <taxon>Salisediminibacterium</taxon>
    </lineage>
</organism>
<gene>
    <name evidence="11" type="primary">bgaM</name>
    <name evidence="11" type="ORF">BBEV_2910</name>
</gene>
<evidence type="ECO:0000256" key="1">
    <source>
        <dbReference type="ARBA" id="ARBA00001412"/>
    </source>
</evidence>
<dbReference type="GO" id="GO:0030246">
    <property type="term" value="F:carbohydrate binding"/>
    <property type="evidence" value="ECO:0007669"/>
    <property type="project" value="InterPro"/>
</dbReference>
<comment type="similarity">
    <text evidence="2 8">Belongs to the glycosyl hydrolase 2 family.</text>
</comment>
<dbReference type="Pfam" id="PF00703">
    <property type="entry name" value="Glyco_hydro_2"/>
    <property type="match status" value="1"/>
</dbReference>
<keyword evidence="12" id="KW-1185">Reference proteome</keyword>
<dbReference type="Pfam" id="PF02836">
    <property type="entry name" value="Glyco_hydro_2_C"/>
    <property type="match status" value="1"/>
</dbReference>
<sequence>MAVNKSSSTPNHKTPENGYPEWNNNPDIFQMNREEAHCDPRVFTSMEAALQGDQERMMDRVSLNGVWQFAYADRPDERDETFYTRSPQDPRFAEIRVPGHLQLQGYDYPHYTNTRYPWEEREALKPPFAPVKYNPVGQYLRTFAVDESWTGDPVYLRFEGVEAAFYLWINGEFVGYSEDSFTPAEFDVTPFVFPGENTVAVEVYHWCDGSWLEDQDFWRFSGIFRDVWLYRTPKEHLRDFRVRTTFENRDGILEVSAALRRYGDVEVGTLTIKADVFTYPDLKPVAKSEVTGTKAKQTLTTTIPSVKKWSAEIPNLYVLVLTLEDKNGYPLEYIHQKVGFRVFKLEDGLMTLNGKPLLFRGVNRHEFMPEKGRAGITRSEMEADVRLMKQYNINAVRTSHYPNHPDFYELCDIYGLYVIDEVNMETHGTWHYGQDGIGETIPGNRPEWTANVLDRSRSLYERDKNHASVIIWSLGNESFGGSNLKAMYDYFKEADPTRLVHYEGIFHHREYDASDMESTMYIPPHKVEEYALEAERSKEAKPYILCEFSHAMGNSLGNFHKYADLFLKYPILQGGFIWDWRDQALWHKREDGSPFLAYGGDFGDTPTDGNFSGNGLIFANSQVTPKLIEAKKGYEPARIDFLGDHIMVTNDFAFLDLGSFRCQWKLLVNGEVEREGTLSLKGAPGSSHAYPLTLPDVSEGEQILEVSLVLDEDARWAKAGHEVAFEQFTLNDIEYSGPSTSENKIRIVREDQEMVQVEAGESLLTFNPSTGDWSGLAHNGEDFLKSPWRPNFWRAMTDNDRGSGLIQRSEVWRKAGNARRLQSFTASEDENGVKIQVRYALPDAGTSIFDLEYQIAADGAVAVAFTLTPDDAMPEIPEVGMLVALRGEVDHLAWYGRGPHESYQDRYRSARLGIFESPVADRVTPYLKPQECGNITGLRWLSLSGGLRQKLMIQGDGQVEANALPYTPEELEAASHVDQLPKSDHTVLRVNALQMGVGGDDSWGQKTHDEYTLFSNRSYSGRFEVKVIN</sequence>
<dbReference type="InterPro" id="IPR006103">
    <property type="entry name" value="Glyco_hydro_2_cat"/>
</dbReference>
<dbReference type="Pfam" id="PF02929">
    <property type="entry name" value="Bgal_small_N"/>
    <property type="match status" value="1"/>
</dbReference>
<dbReference type="Gene3D" id="2.60.120.260">
    <property type="entry name" value="Galactose-binding domain-like"/>
    <property type="match status" value="1"/>
</dbReference>
<dbReference type="InterPro" id="IPR013783">
    <property type="entry name" value="Ig-like_fold"/>
</dbReference>
<dbReference type="Proteomes" id="UP000094463">
    <property type="component" value="Chromosome"/>
</dbReference>
<dbReference type="PROSITE" id="PS00608">
    <property type="entry name" value="GLYCOSYL_HYDROL_F2_2"/>
    <property type="match status" value="1"/>
</dbReference>
<dbReference type="RefSeq" id="WP_069366136.1">
    <property type="nucleotide sequence ID" value="NZ_CP012502.1"/>
</dbReference>
<dbReference type="STRING" id="632773.BBEV_2910"/>
<dbReference type="GO" id="GO:0004565">
    <property type="term" value="F:beta-galactosidase activity"/>
    <property type="evidence" value="ECO:0007669"/>
    <property type="project" value="UniProtKB-EC"/>
</dbReference>
<dbReference type="InterPro" id="IPR023230">
    <property type="entry name" value="Glyco_hydro_2_CS"/>
</dbReference>
<dbReference type="PANTHER" id="PTHR46323">
    <property type="entry name" value="BETA-GALACTOSIDASE"/>
    <property type="match status" value="1"/>
</dbReference>
<dbReference type="InterPro" id="IPR004199">
    <property type="entry name" value="B-gal_small/dom_5"/>
</dbReference>
<accession>A0A1D7QYZ6</accession>
<dbReference type="InterPro" id="IPR014718">
    <property type="entry name" value="GH-type_carb-bd"/>
</dbReference>
<evidence type="ECO:0000259" key="10">
    <source>
        <dbReference type="SMART" id="SM01038"/>
    </source>
</evidence>
<feature type="compositionally biased region" description="Polar residues" evidence="9">
    <location>
        <begin position="1"/>
        <end position="12"/>
    </location>
</feature>
<dbReference type="InterPro" id="IPR023232">
    <property type="entry name" value="Glyco_hydro_2_AS"/>
</dbReference>
<dbReference type="InterPro" id="IPR050347">
    <property type="entry name" value="Bact_Beta-galactosidase"/>
</dbReference>
<dbReference type="GO" id="GO:0005990">
    <property type="term" value="P:lactose catabolic process"/>
    <property type="evidence" value="ECO:0007669"/>
    <property type="project" value="TreeGrafter"/>
</dbReference>
<evidence type="ECO:0000256" key="5">
    <source>
        <dbReference type="ARBA" id="ARBA00022801"/>
    </source>
</evidence>
<proteinExistence type="inferred from homology"/>
<feature type="region of interest" description="Disordered" evidence="9">
    <location>
        <begin position="1"/>
        <end position="26"/>
    </location>
</feature>
<evidence type="ECO:0000313" key="12">
    <source>
        <dbReference type="Proteomes" id="UP000094463"/>
    </source>
</evidence>
<dbReference type="EC" id="3.2.1.23" evidence="3 8"/>
<comment type="catalytic activity">
    <reaction evidence="1 8">
        <text>Hydrolysis of terminal non-reducing beta-D-galactose residues in beta-D-galactosides.</text>
        <dbReference type="EC" id="3.2.1.23"/>
    </reaction>
</comment>
<evidence type="ECO:0000313" key="11">
    <source>
        <dbReference type="EMBL" id="AOM84235.1"/>
    </source>
</evidence>